<proteinExistence type="predicted"/>
<gene>
    <name evidence="3" type="ORF">D7316_00657</name>
</gene>
<evidence type="ECO:0000313" key="4">
    <source>
        <dbReference type="Proteomes" id="UP000271469"/>
    </source>
</evidence>
<evidence type="ECO:0000313" key="3">
    <source>
        <dbReference type="EMBL" id="AZG44077.1"/>
    </source>
</evidence>
<feature type="transmembrane region" description="Helical" evidence="1">
    <location>
        <begin position="97"/>
        <end position="117"/>
    </location>
</feature>
<evidence type="ECO:0000259" key="2">
    <source>
        <dbReference type="Pfam" id="PF02517"/>
    </source>
</evidence>
<dbReference type="EMBL" id="CP033972">
    <property type="protein sequence ID" value="AZG44077.1"/>
    <property type="molecule type" value="Genomic_DNA"/>
</dbReference>
<dbReference type="KEGG" id="gom:D7316_00657"/>
<reference evidence="3 4" key="1">
    <citation type="submission" date="2018-11" db="EMBL/GenBank/DDBJ databases">
        <title>Gordonia insulae sp. nov., isolated from an island soil.</title>
        <authorList>
            <person name="Kim Y.S."/>
            <person name="Kim S.B."/>
        </authorList>
    </citation>
    <scope>NUCLEOTIDE SEQUENCE [LARGE SCALE GENOMIC DNA]</scope>
    <source>
        <strain evidence="3 4">MMS17-SY073</strain>
    </source>
</reference>
<feature type="transmembrane region" description="Helical" evidence="1">
    <location>
        <begin position="20"/>
        <end position="40"/>
    </location>
</feature>
<dbReference type="OrthoDB" id="4772204at2"/>
<feature type="transmembrane region" description="Helical" evidence="1">
    <location>
        <begin position="123"/>
        <end position="140"/>
    </location>
</feature>
<protein>
    <recommendedName>
        <fullName evidence="2">CAAX prenyl protease 2/Lysostaphin resistance protein A-like domain-containing protein</fullName>
    </recommendedName>
</protein>
<dbReference type="GO" id="GO:0080120">
    <property type="term" value="P:CAAX-box protein maturation"/>
    <property type="evidence" value="ECO:0007669"/>
    <property type="project" value="UniProtKB-ARBA"/>
</dbReference>
<evidence type="ECO:0000256" key="1">
    <source>
        <dbReference type="SAM" id="Phobius"/>
    </source>
</evidence>
<keyword evidence="1" id="KW-0472">Membrane</keyword>
<feature type="domain" description="CAAX prenyl protease 2/Lysostaphin resistance protein A-like" evidence="2">
    <location>
        <begin position="126"/>
        <end position="222"/>
    </location>
</feature>
<dbReference type="Pfam" id="PF02517">
    <property type="entry name" value="Rce1-like"/>
    <property type="match status" value="1"/>
</dbReference>
<dbReference type="Proteomes" id="UP000271469">
    <property type="component" value="Chromosome"/>
</dbReference>
<keyword evidence="4" id="KW-1185">Reference proteome</keyword>
<name>A0A3G8JG66_9ACTN</name>
<dbReference type="GO" id="GO:0004175">
    <property type="term" value="F:endopeptidase activity"/>
    <property type="evidence" value="ECO:0007669"/>
    <property type="project" value="UniProtKB-ARBA"/>
</dbReference>
<organism evidence="3 4">
    <name type="scientific">Gordonia insulae</name>
    <dbReference type="NCBI Taxonomy" id="2420509"/>
    <lineage>
        <taxon>Bacteria</taxon>
        <taxon>Bacillati</taxon>
        <taxon>Actinomycetota</taxon>
        <taxon>Actinomycetes</taxon>
        <taxon>Mycobacteriales</taxon>
        <taxon>Gordoniaceae</taxon>
        <taxon>Gordonia</taxon>
    </lineage>
</organism>
<dbReference type="RefSeq" id="WP_124707013.1">
    <property type="nucleotide sequence ID" value="NZ_CP033972.1"/>
</dbReference>
<feature type="transmembrane region" description="Helical" evidence="1">
    <location>
        <begin position="235"/>
        <end position="253"/>
    </location>
</feature>
<feature type="transmembrane region" description="Helical" evidence="1">
    <location>
        <begin position="186"/>
        <end position="203"/>
    </location>
</feature>
<feature type="transmembrane region" description="Helical" evidence="1">
    <location>
        <begin position="60"/>
        <end position="85"/>
    </location>
</feature>
<keyword evidence="1" id="KW-1133">Transmembrane helix</keyword>
<accession>A0A3G8JG66</accession>
<keyword evidence="1" id="KW-0812">Transmembrane</keyword>
<dbReference type="AlphaFoldDB" id="A0A3G8JG66"/>
<feature type="transmembrane region" description="Helical" evidence="1">
    <location>
        <begin position="210"/>
        <end position="229"/>
    </location>
</feature>
<feature type="transmembrane region" description="Helical" evidence="1">
    <location>
        <begin position="161"/>
        <end position="180"/>
    </location>
</feature>
<sequence length="277" mass="29857">MSTPTVPPSTDATPGHVRHLGIAAFVGLVIVYLIILQGLGKFLGRGLDTDYAAPSTINEMWRTMTVPVAVSVVLVYAVVAWLGWWRPVWVDDRPVQRWLIVVPILMIVSILAVTDYAGLADHGLAFTLMLLLTCLLVGLGEETMFRGIGVTCMRTNGFSEAKVALWSTVIFGVAHATNLLSEGVSAFAQVFATIIAGYFFYIIRRRTSGLLVPVLVHALWDFSLISGLTSGALRPISGIAMLTMAVLAITLVVRRRHIEPSTGTPAADPATRGATEN</sequence>
<dbReference type="InterPro" id="IPR003675">
    <property type="entry name" value="Rce1/LyrA-like_dom"/>
</dbReference>